<name>A0ABP9GF20_9FLAO</name>
<keyword evidence="4" id="KW-1185">Reference proteome</keyword>
<proteinExistence type="predicted"/>
<evidence type="ECO:0000313" key="4">
    <source>
        <dbReference type="Proteomes" id="UP001501302"/>
    </source>
</evidence>
<reference evidence="4" key="1">
    <citation type="journal article" date="2019" name="Int. J. Syst. Evol. Microbiol.">
        <title>The Global Catalogue of Microorganisms (GCM) 10K type strain sequencing project: providing services to taxonomists for standard genome sequencing and annotation.</title>
        <authorList>
            <consortium name="The Broad Institute Genomics Platform"/>
            <consortium name="The Broad Institute Genome Sequencing Center for Infectious Disease"/>
            <person name="Wu L."/>
            <person name="Ma J."/>
        </authorList>
    </citation>
    <scope>NUCLEOTIDE SEQUENCE [LARGE SCALE GENOMIC DNA]</scope>
    <source>
        <strain evidence="4">JCM 18285</strain>
    </source>
</reference>
<keyword evidence="1" id="KW-0732">Signal</keyword>
<dbReference type="Gene3D" id="2.40.128.720">
    <property type="match status" value="1"/>
</dbReference>
<organism evidence="3 4">
    <name type="scientific">Algibacter agarivorans</name>
    <dbReference type="NCBI Taxonomy" id="1109741"/>
    <lineage>
        <taxon>Bacteria</taxon>
        <taxon>Pseudomonadati</taxon>
        <taxon>Bacteroidota</taxon>
        <taxon>Flavobacteriia</taxon>
        <taxon>Flavobacteriales</taxon>
        <taxon>Flavobacteriaceae</taxon>
        <taxon>Algibacter</taxon>
    </lineage>
</organism>
<feature type="domain" description="Secretion system C-terminal sorting" evidence="2">
    <location>
        <begin position="132"/>
        <end position="198"/>
    </location>
</feature>
<sequence>MVLTNETEYTWDESMNQWGYQYKDDYQYDNNDNRSLGTYYEWIETPGEWAPYYKDEFIFDLAFDFSNLIGPFNYDDELDDTVFMFNNMVIGYRGYEFTSQIWEDVSKTLFYYSDYNNPLNIDSKKLVSSIKVYPNPVTDILVIDSKMRVDKVGIYSILGKKVKEFNSNFNAIPVYDISAGLYIIKIQSENNTITTKIIKQ</sequence>
<evidence type="ECO:0000256" key="1">
    <source>
        <dbReference type="ARBA" id="ARBA00022729"/>
    </source>
</evidence>
<comment type="caution">
    <text evidence="3">The sequence shown here is derived from an EMBL/GenBank/DDBJ whole genome shotgun (WGS) entry which is preliminary data.</text>
</comment>
<protein>
    <recommendedName>
        <fullName evidence="2">Secretion system C-terminal sorting domain-containing protein</fullName>
    </recommendedName>
</protein>
<evidence type="ECO:0000259" key="2">
    <source>
        <dbReference type="Pfam" id="PF18962"/>
    </source>
</evidence>
<accession>A0ABP9GF20</accession>
<dbReference type="Pfam" id="PF18962">
    <property type="entry name" value="Por_Secre_tail"/>
    <property type="match status" value="1"/>
</dbReference>
<evidence type="ECO:0000313" key="3">
    <source>
        <dbReference type="EMBL" id="GAA4937074.1"/>
    </source>
</evidence>
<dbReference type="Proteomes" id="UP001501302">
    <property type="component" value="Unassembled WGS sequence"/>
</dbReference>
<dbReference type="RefSeq" id="WP_345190188.1">
    <property type="nucleotide sequence ID" value="NZ_BAABJJ010000010.1"/>
</dbReference>
<dbReference type="EMBL" id="BAABJJ010000010">
    <property type="protein sequence ID" value="GAA4937074.1"/>
    <property type="molecule type" value="Genomic_DNA"/>
</dbReference>
<gene>
    <name evidence="3" type="ORF">GCM10023314_06770</name>
</gene>
<dbReference type="InterPro" id="IPR026444">
    <property type="entry name" value="Secre_tail"/>
</dbReference>
<dbReference type="NCBIfam" id="TIGR04183">
    <property type="entry name" value="Por_Secre_tail"/>
    <property type="match status" value="1"/>
</dbReference>